<protein>
    <submittedName>
        <fullName evidence="1">Uncharacterized protein (TIGR03083 family)</fullName>
    </submittedName>
</protein>
<dbReference type="Proteomes" id="UP000694460">
    <property type="component" value="Unassembled WGS sequence"/>
</dbReference>
<dbReference type="InterPro" id="IPR036527">
    <property type="entry name" value="SCP2_sterol-bd_dom_sf"/>
</dbReference>
<sequence length="216" mass="23113">MTIAADVKAERAAVTQSLIELGPAAPTACGDWTALDLAAHLVGEERYGGVTTFIARSLVTRGVSVAGTPKMVDTALRRERRHGFAAVIDRLRRPMPRLLLHPVVAPLALFEYWTHHEDLIGFGTRAHAVPATLVAAIPLVLRYQLKKLPVGVRVTVGTSDGDHRWSVGPKSGPEVIVGGSPPDLVRWLSGRRAAGEITMAGPGPMVEELRAFGGRV</sequence>
<evidence type="ECO:0000313" key="1">
    <source>
        <dbReference type="EMBL" id="MBP2452303.1"/>
    </source>
</evidence>
<keyword evidence="2" id="KW-1185">Reference proteome</keyword>
<dbReference type="RefSeq" id="WP_209916405.1">
    <property type="nucleotide sequence ID" value="NZ_JAGIOP010000002.1"/>
</dbReference>
<dbReference type="SUPFAM" id="SSF109854">
    <property type="entry name" value="DinB/YfiT-like putative metalloenzymes"/>
    <property type="match status" value="1"/>
</dbReference>
<accession>A0ABS4ZT47</accession>
<dbReference type="InterPro" id="IPR017517">
    <property type="entry name" value="Maleyloyr_isom"/>
</dbReference>
<dbReference type="SUPFAM" id="SSF55718">
    <property type="entry name" value="SCP-like"/>
    <property type="match status" value="1"/>
</dbReference>
<evidence type="ECO:0000313" key="2">
    <source>
        <dbReference type="Proteomes" id="UP000694460"/>
    </source>
</evidence>
<organism evidence="1 2">
    <name type="scientific">Mycolicibacterium lutetiense</name>
    <dbReference type="NCBI Taxonomy" id="1641992"/>
    <lineage>
        <taxon>Bacteria</taxon>
        <taxon>Bacillati</taxon>
        <taxon>Actinomycetota</taxon>
        <taxon>Actinomycetes</taxon>
        <taxon>Mycobacteriales</taxon>
        <taxon>Mycobacteriaceae</taxon>
        <taxon>Mycolicibacterium</taxon>
    </lineage>
</organism>
<dbReference type="InterPro" id="IPR034660">
    <property type="entry name" value="DinB/YfiT-like"/>
</dbReference>
<comment type="caution">
    <text evidence="1">The sequence shown here is derived from an EMBL/GenBank/DDBJ whole genome shotgun (WGS) entry which is preliminary data.</text>
</comment>
<name>A0ABS4ZT47_9MYCO</name>
<gene>
    <name evidence="1" type="ORF">JOF57_002216</name>
</gene>
<dbReference type="EMBL" id="JAGIOP010000002">
    <property type="protein sequence ID" value="MBP2452303.1"/>
    <property type="molecule type" value="Genomic_DNA"/>
</dbReference>
<proteinExistence type="predicted"/>
<dbReference type="NCBIfam" id="TIGR03083">
    <property type="entry name" value="maleylpyruvate isomerase family mycothiol-dependent enzyme"/>
    <property type="match status" value="1"/>
</dbReference>
<reference evidence="1 2" key="1">
    <citation type="submission" date="2021-03" db="EMBL/GenBank/DDBJ databases">
        <title>Sequencing the genomes of 1000 actinobacteria strains.</title>
        <authorList>
            <person name="Klenk H.-P."/>
        </authorList>
    </citation>
    <scope>NUCLEOTIDE SEQUENCE [LARGE SCALE GENOMIC DNA]</scope>
    <source>
        <strain evidence="1 2">DSM 46713</strain>
    </source>
</reference>